<dbReference type="EnsemblPlants" id="KQK88569">
    <property type="protein sequence ID" value="KQK88569"/>
    <property type="gene ID" value="SETIT_038185mg"/>
</dbReference>
<dbReference type="PANTHER" id="PTHR46014:SF1">
    <property type="entry name" value="TETRATRICOPEPTIDE REPEAT PROTEIN 1"/>
    <property type="match status" value="1"/>
</dbReference>
<protein>
    <submittedName>
        <fullName evidence="2">Uncharacterized protein</fullName>
    </submittedName>
</protein>
<dbReference type="eggNOG" id="KOG4234">
    <property type="taxonomic scope" value="Eukaryota"/>
</dbReference>
<dbReference type="InterPro" id="IPR052769">
    <property type="entry name" value="TPR_domain_protein"/>
</dbReference>
<feature type="compositionally biased region" description="Acidic residues" evidence="1">
    <location>
        <begin position="34"/>
        <end position="49"/>
    </location>
</feature>
<dbReference type="InterPro" id="IPR011990">
    <property type="entry name" value="TPR-like_helical_dom_sf"/>
</dbReference>
<dbReference type="Gramene" id="KQK88569">
    <property type="protein sequence ID" value="KQK88569"/>
    <property type="gene ID" value="SETIT_038185mg"/>
</dbReference>
<dbReference type="SUPFAM" id="SSF48452">
    <property type="entry name" value="TPR-like"/>
    <property type="match status" value="1"/>
</dbReference>
<proteinExistence type="predicted"/>
<dbReference type="Pfam" id="PF14559">
    <property type="entry name" value="TPR_19"/>
    <property type="match status" value="1"/>
</dbReference>
<evidence type="ECO:0000313" key="3">
    <source>
        <dbReference type="Proteomes" id="UP000004995"/>
    </source>
</evidence>
<evidence type="ECO:0000256" key="1">
    <source>
        <dbReference type="SAM" id="MobiDB-lite"/>
    </source>
</evidence>
<dbReference type="Gene3D" id="1.25.40.10">
    <property type="entry name" value="Tetratricopeptide repeat domain"/>
    <property type="match status" value="1"/>
</dbReference>
<feature type="region of interest" description="Disordered" evidence="1">
    <location>
        <begin position="1"/>
        <end position="49"/>
    </location>
</feature>
<reference evidence="2" key="2">
    <citation type="submission" date="2018-08" db="UniProtKB">
        <authorList>
            <consortium name="EnsemblPlants"/>
        </authorList>
    </citation>
    <scope>IDENTIFICATION</scope>
    <source>
        <strain evidence="2">Yugu1</strain>
    </source>
</reference>
<dbReference type="AlphaFoldDB" id="K4AH28"/>
<name>K4AH28_SETIT</name>
<dbReference type="HOGENOM" id="CLU_2296580_0_0_1"/>
<keyword evidence="3" id="KW-1185">Reference proteome</keyword>
<dbReference type="InParanoid" id="K4AH28"/>
<dbReference type="Proteomes" id="UP000004995">
    <property type="component" value="Unassembled WGS sequence"/>
</dbReference>
<dbReference type="PANTHER" id="PTHR46014">
    <property type="entry name" value="TETRATRICOPEPTIDE REPEAT PROTEIN 1"/>
    <property type="match status" value="1"/>
</dbReference>
<organism evidence="2 3">
    <name type="scientific">Setaria italica</name>
    <name type="common">Foxtail millet</name>
    <name type="synonym">Panicum italicum</name>
    <dbReference type="NCBI Taxonomy" id="4555"/>
    <lineage>
        <taxon>Eukaryota</taxon>
        <taxon>Viridiplantae</taxon>
        <taxon>Streptophyta</taxon>
        <taxon>Embryophyta</taxon>
        <taxon>Tracheophyta</taxon>
        <taxon>Spermatophyta</taxon>
        <taxon>Magnoliopsida</taxon>
        <taxon>Liliopsida</taxon>
        <taxon>Poales</taxon>
        <taxon>Poaceae</taxon>
        <taxon>PACMAD clade</taxon>
        <taxon>Panicoideae</taxon>
        <taxon>Panicodae</taxon>
        <taxon>Paniceae</taxon>
        <taxon>Cenchrinae</taxon>
        <taxon>Setaria</taxon>
    </lineage>
</organism>
<dbReference type="EMBL" id="AGNK02005549">
    <property type="status" value="NOT_ANNOTATED_CDS"/>
    <property type="molecule type" value="Genomic_DNA"/>
</dbReference>
<evidence type="ECO:0000313" key="2">
    <source>
        <dbReference type="EnsemblPlants" id="KQK88569"/>
    </source>
</evidence>
<sequence length="101" mass="11347">MVVIELEPEEATRPSSTAAEEREAARPSSPASPEEQEAEEEEKEEAFEDALTDEQLREGKHDKAIKECTKALELNPSYLKALLRRAEAHEKLEHYDEAIAG</sequence>
<dbReference type="STRING" id="4555.K4AH28"/>
<reference evidence="3" key="1">
    <citation type="journal article" date="2012" name="Nat. Biotechnol.">
        <title>Reference genome sequence of the model plant Setaria.</title>
        <authorList>
            <person name="Bennetzen J.L."/>
            <person name="Schmutz J."/>
            <person name="Wang H."/>
            <person name="Percifield R."/>
            <person name="Hawkins J."/>
            <person name="Pontaroli A.C."/>
            <person name="Estep M."/>
            <person name="Feng L."/>
            <person name="Vaughn J.N."/>
            <person name="Grimwood J."/>
            <person name="Jenkins J."/>
            <person name="Barry K."/>
            <person name="Lindquist E."/>
            <person name="Hellsten U."/>
            <person name="Deshpande S."/>
            <person name="Wang X."/>
            <person name="Wu X."/>
            <person name="Mitros T."/>
            <person name="Triplett J."/>
            <person name="Yang X."/>
            <person name="Ye C.Y."/>
            <person name="Mauro-Herrera M."/>
            <person name="Wang L."/>
            <person name="Li P."/>
            <person name="Sharma M."/>
            <person name="Sharma R."/>
            <person name="Ronald P.C."/>
            <person name="Panaud O."/>
            <person name="Kellogg E.A."/>
            <person name="Brutnell T.P."/>
            <person name="Doust A.N."/>
            <person name="Tuskan G.A."/>
            <person name="Rokhsar D."/>
            <person name="Devos K.M."/>
        </authorList>
    </citation>
    <scope>NUCLEOTIDE SEQUENCE [LARGE SCALE GENOMIC DNA]</scope>
    <source>
        <strain evidence="3">cv. Yugu1</strain>
    </source>
</reference>
<accession>K4AH28</accession>